<dbReference type="SMART" id="SM00554">
    <property type="entry name" value="FAS1"/>
    <property type="match status" value="1"/>
</dbReference>
<evidence type="ECO:0000259" key="7">
    <source>
        <dbReference type="PROSITE" id="PS50213"/>
    </source>
</evidence>
<evidence type="ECO:0000313" key="9">
    <source>
        <dbReference type="RefSeq" id="XP_032129506.1"/>
    </source>
</evidence>
<keyword evidence="5" id="KW-0245">EGF-like domain</keyword>
<feature type="domain" description="EGF-like" evidence="6">
    <location>
        <begin position="186"/>
        <end position="226"/>
    </location>
</feature>
<feature type="domain" description="EGF-like" evidence="6">
    <location>
        <begin position="319"/>
        <end position="361"/>
    </location>
</feature>
<evidence type="ECO:0000256" key="4">
    <source>
        <dbReference type="ARBA" id="ARBA00023180"/>
    </source>
</evidence>
<evidence type="ECO:0000256" key="2">
    <source>
        <dbReference type="ARBA" id="ARBA00023136"/>
    </source>
</evidence>
<accession>A0A6J3HHE1</accession>
<dbReference type="Gene3D" id="2.10.25.10">
    <property type="entry name" value="Laminin"/>
    <property type="match status" value="2"/>
</dbReference>
<proteinExistence type="predicted"/>
<reference evidence="9" key="1">
    <citation type="submission" date="2025-08" db="UniProtKB">
        <authorList>
            <consortium name="RefSeq"/>
        </authorList>
    </citation>
    <scope>IDENTIFICATION</scope>
    <source>
        <tissue evidence="9">Blood</tissue>
    </source>
</reference>
<dbReference type="PANTHER" id="PTHR24038:SF8">
    <property type="entry name" value="STABILIN-1"/>
    <property type="match status" value="1"/>
</dbReference>
<comment type="subcellular location">
    <subcellularLocation>
        <location evidence="1">Membrane</location>
    </subcellularLocation>
</comment>
<dbReference type="PROSITE" id="PS50213">
    <property type="entry name" value="FAS1"/>
    <property type="match status" value="1"/>
</dbReference>
<feature type="domain" description="FAS1" evidence="7">
    <location>
        <begin position="1"/>
        <end position="99"/>
    </location>
</feature>
<keyword evidence="8" id="KW-1185">Reference proteome</keyword>
<dbReference type="Gene3D" id="2.30.180.10">
    <property type="entry name" value="FAS1 domain"/>
    <property type="match status" value="1"/>
</dbReference>
<protein>
    <submittedName>
        <fullName evidence="9">Stabilin-1-like isoform X1</fullName>
    </submittedName>
</protein>
<dbReference type="SUPFAM" id="SSF82153">
    <property type="entry name" value="FAS1 domain"/>
    <property type="match status" value="1"/>
</dbReference>
<dbReference type="InterPro" id="IPR000782">
    <property type="entry name" value="FAS1_domain"/>
</dbReference>
<dbReference type="AlphaFoldDB" id="A0A6J3HHE1"/>
<evidence type="ECO:0000256" key="5">
    <source>
        <dbReference type="PROSITE-ProRule" id="PRU00076"/>
    </source>
</evidence>
<comment type="caution">
    <text evidence="5">Lacks conserved residue(s) required for the propagation of feature annotation.</text>
</comment>
<evidence type="ECO:0000259" key="6">
    <source>
        <dbReference type="PROSITE" id="PS50026"/>
    </source>
</evidence>
<name>A0A6J3HHE1_SAPAP</name>
<feature type="disulfide bond" evidence="5">
    <location>
        <begin position="216"/>
        <end position="225"/>
    </location>
</feature>
<dbReference type="RefSeq" id="XP_032129506.1">
    <property type="nucleotide sequence ID" value="XM_032273615.1"/>
</dbReference>
<keyword evidence="4" id="KW-0325">Glycoprotein</keyword>
<dbReference type="InterPro" id="IPR036378">
    <property type="entry name" value="FAS1_dom_sf"/>
</dbReference>
<dbReference type="Pfam" id="PF02469">
    <property type="entry name" value="Fasciclin"/>
    <property type="match status" value="1"/>
</dbReference>
<dbReference type="SMART" id="SM00181">
    <property type="entry name" value="EGF"/>
    <property type="match status" value="4"/>
</dbReference>
<organism evidence="8 9">
    <name type="scientific">Sapajus apella</name>
    <name type="common">Brown-capped capuchin</name>
    <name type="synonym">Cebus apella</name>
    <dbReference type="NCBI Taxonomy" id="9515"/>
    <lineage>
        <taxon>Eukaryota</taxon>
        <taxon>Metazoa</taxon>
        <taxon>Chordata</taxon>
        <taxon>Craniata</taxon>
        <taxon>Vertebrata</taxon>
        <taxon>Euteleostomi</taxon>
        <taxon>Mammalia</taxon>
        <taxon>Eutheria</taxon>
        <taxon>Euarchontoglires</taxon>
        <taxon>Primates</taxon>
        <taxon>Haplorrhini</taxon>
        <taxon>Platyrrhini</taxon>
        <taxon>Cebidae</taxon>
        <taxon>Cebinae</taxon>
        <taxon>Sapajus</taxon>
    </lineage>
</organism>
<dbReference type="InterPro" id="IPR000742">
    <property type="entry name" value="EGF"/>
</dbReference>
<keyword evidence="2" id="KW-0472">Membrane</keyword>
<dbReference type="PROSITE" id="PS01186">
    <property type="entry name" value="EGF_2"/>
    <property type="match status" value="1"/>
</dbReference>
<gene>
    <name evidence="9" type="primary">LOC116547805</name>
</gene>
<dbReference type="InterPro" id="IPR056806">
    <property type="entry name" value="EGF_STAB1-2"/>
</dbReference>
<dbReference type="PANTHER" id="PTHR24038">
    <property type="entry name" value="STABILIN"/>
    <property type="match status" value="1"/>
</dbReference>
<dbReference type="Proteomes" id="UP000504640">
    <property type="component" value="Unplaced"/>
</dbReference>
<sequence length="463" mass="49193">MGVPGPPRPPTGPLGAKPSVPCQGLSKLQELVRYHVYNHGQLTVEKLISKGRILTMANQVLAMNISEEGRILLGPEGVPLQRVDLLASNGVIHMLDGILLPPTILPILPKHCSEEQHKIVVGSCVDCQALNTSTCPLNSVKLDILPKECVYIHDPAGLNVLKKGCASYCNQTIMKQGCCKGFFGPDCTQCPGGFSSPCYGKGNCSDGIQGNGACLCFPDYKGIACHICSNPNKHGDQCQEDCGCVHGLCDNRPGSGGVCQQGTCAPGFSGHFCNETVRYCGPIEMAVHCHLHAHCVTQGGFARCRCLDGFEGNGFSCTPSNPCSHPDRGGCSENAECVPGARGTHNCTCHKGWSGDGHVCVAIDECELDTRGGCHADALCSYVGPGQVRCSREGVGALVLGESLPAPLTPGTRNQVLRVWNLRCRWEPSADMLSSSSWGSLLPPSTRCFPRCYQASVPCQPLF</sequence>
<evidence type="ECO:0000256" key="3">
    <source>
        <dbReference type="ARBA" id="ARBA00023157"/>
    </source>
</evidence>
<keyword evidence="3 5" id="KW-1015">Disulfide bond</keyword>
<dbReference type="GeneID" id="116547805"/>
<evidence type="ECO:0000313" key="8">
    <source>
        <dbReference type="Proteomes" id="UP000504640"/>
    </source>
</evidence>
<dbReference type="PROSITE" id="PS00022">
    <property type="entry name" value="EGF_1"/>
    <property type="match status" value="1"/>
</dbReference>
<dbReference type="FunFam" id="2.10.25.10:FF:000040">
    <property type="entry name" value="Stabilin 2"/>
    <property type="match status" value="1"/>
</dbReference>
<dbReference type="GO" id="GO:0016020">
    <property type="term" value="C:membrane"/>
    <property type="evidence" value="ECO:0007669"/>
    <property type="project" value="UniProtKB-SubCell"/>
</dbReference>
<dbReference type="PROSITE" id="PS50026">
    <property type="entry name" value="EGF_3"/>
    <property type="match status" value="2"/>
</dbReference>
<evidence type="ECO:0000256" key="1">
    <source>
        <dbReference type="ARBA" id="ARBA00004370"/>
    </source>
</evidence>
<dbReference type="Pfam" id="PF24887">
    <property type="entry name" value="EGF_STAB1-2"/>
    <property type="match status" value="1"/>
</dbReference>